<dbReference type="GO" id="GO:0003723">
    <property type="term" value="F:RNA binding"/>
    <property type="evidence" value="ECO:0007669"/>
    <property type="project" value="UniProtKB-UniRule"/>
</dbReference>
<dbReference type="PRINTS" id="PR02008">
    <property type="entry name" value="RCMTFAMILY"/>
</dbReference>
<keyword evidence="8" id="KW-1185">Reference proteome</keyword>
<keyword evidence="3 5" id="KW-0949">S-adenosyl-L-methionine</keyword>
<dbReference type="InterPro" id="IPR001678">
    <property type="entry name" value="MeTrfase_RsmB-F_NOP2_dom"/>
</dbReference>
<evidence type="ECO:0000256" key="2">
    <source>
        <dbReference type="ARBA" id="ARBA00022679"/>
    </source>
</evidence>
<feature type="active site" description="Nucleophile" evidence="5">
    <location>
        <position position="362"/>
    </location>
</feature>
<gene>
    <name evidence="7" type="primary">rsmB</name>
    <name evidence="7" type="ORF">TTHT_1571</name>
</gene>
<proteinExistence type="inferred from homology"/>
<evidence type="ECO:0000256" key="5">
    <source>
        <dbReference type="PROSITE-ProRule" id="PRU01023"/>
    </source>
</evidence>
<dbReference type="Gene3D" id="3.40.50.150">
    <property type="entry name" value="Vaccinia Virus protein VP39"/>
    <property type="match status" value="1"/>
</dbReference>
<evidence type="ECO:0000259" key="6">
    <source>
        <dbReference type="PROSITE" id="PS51686"/>
    </source>
</evidence>
<dbReference type="InterPro" id="IPR006027">
    <property type="entry name" value="NusB_RsmB_TIM44"/>
</dbReference>
<feature type="binding site" evidence="5">
    <location>
        <position position="292"/>
    </location>
    <ligand>
        <name>S-adenosyl-L-methionine</name>
        <dbReference type="ChEBI" id="CHEBI:59789"/>
    </ligand>
</feature>
<dbReference type="InterPro" id="IPR049560">
    <property type="entry name" value="MeTrfase_RsmB-F_NOP2_cat"/>
</dbReference>
<name>A0A7R6PG14_9BACT</name>
<keyword evidence="1 5" id="KW-0489">Methyltransferase</keyword>
<feature type="binding site" evidence="5">
    <location>
        <position position="265"/>
    </location>
    <ligand>
        <name>S-adenosyl-L-methionine</name>
        <dbReference type="ChEBI" id="CHEBI:59789"/>
    </ligand>
</feature>
<dbReference type="Proteomes" id="UP000595564">
    <property type="component" value="Chromosome"/>
</dbReference>
<dbReference type="InterPro" id="IPR035926">
    <property type="entry name" value="NusB-like_sf"/>
</dbReference>
<protein>
    <submittedName>
        <fullName evidence="7">16S rRNA (Cytosine967-C5)-methyltransferase</fullName>
        <ecNumber evidence="7">2.1.1.176</ecNumber>
    </submittedName>
</protein>
<dbReference type="EC" id="2.1.1.176" evidence="7"/>
<keyword evidence="2 5" id="KW-0808">Transferase</keyword>
<accession>A0A7R6PG14</accession>
<evidence type="ECO:0000256" key="1">
    <source>
        <dbReference type="ARBA" id="ARBA00022603"/>
    </source>
</evidence>
<organism evidence="7 8">
    <name type="scientific">Thermotomaculum hydrothermale</name>
    <dbReference type="NCBI Taxonomy" id="981385"/>
    <lineage>
        <taxon>Bacteria</taxon>
        <taxon>Pseudomonadati</taxon>
        <taxon>Acidobacteriota</taxon>
        <taxon>Holophagae</taxon>
        <taxon>Thermotomaculales</taxon>
        <taxon>Thermotomaculaceae</taxon>
        <taxon>Thermotomaculum</taxon>
    </lineage>
</organism>
<dbReference type="Pfam" id="PF01189">
    <property type="entry name" value="Methyltr_RsmB-F"/>
    <property type="match status" value="1"/>
</dbReference>
<dbReference type="RefSeq" id="WP_201327362.1">
    <property type="nucleotide sequence ID" value="NZ_AP017470.1"/>
</dbReference>
<dbReference type="InterPro" id="IPR023267">
    <property type="entry name" value="RCMT"/>
</dbReference>
<sequence length="429" mass="48672">MNVRETAFAILKKIYIEKKLATEVYPSFLEKLEDERDKRLTLEIVYGVNRFKGRLEYVLSKFANKNRTEADIWLLMLTGVYQLLFLTRTPAYAVIHQTVEVAKKINPKVSGFVNAVLKSVSRSKNSISFPSKENLSDYIQYTLSFPLFLGMKWVADYGEEKALKIMKSLNLKKPVVFRCFKDVSPLKKDYIVHKTPYIEGSYHGNIPVFMIRAAECYIMNEASQLAPELLRNFKGRFALDAASSPGGKGFLLKSFGNFDEVVFNDVSVDRLEKILENSRELLLNVSAITMSDFTKPAFKENSVDAVILDAPCSGTGTISGHPEIKWIRTPQNLKSKTSVQKKMLKNAFDVVKKGGVVVYSVCSMEKEEGEAIVSDFVSSVENAKIFEPFEYSTENIRRSFSKFYKEGLGLRILPDKFLDGFFVAAIRKE</sequence>
<dbReference type="SUPFAM" id="SSF53335">
    <property type="entry name" value="S-adenosyl-L-methionine-dependent methyltransferases"/>
    <property type="match status" value="1"/>
</dbReference>
<comment type="similarity">
    <text evidence="5">Belongs to the class I-like SAM-binding methyltransferase superfamily. RsmB/NOP family.</text>
</comment>
<evidence type="ECO:0000256" key="3">
    <source>
        <dbReference type="ARBA" id="ARBA00022691"/>
    </source>
</evidence>
<comment type="caution">
    <text evidence="5">Lacks conserved residue(s) required for the propagation of feature annotation.</text>
</comment>
<dbReference type="KEGG" id="thyd:TTHT_1571"/>
<dbReference type="Gene3D" id="1.10.940.10">
    <property type="entry name" value="NusB-like"/>
    <property type="match status" value="1"/>
</dbReference>
<dbReference type="GO" id="GO:0001510">
    <property type="term" value="P:RNA methylation"/>
    <property type="evidence" value="ECO:0007669"/>
    <property type="project" value="InterPro"/>
</dbReference>
<evidence type="ECO:0000313" key="7">
    <source>
        <dbReference type="EMBL" id="BBB33064.1"/>
    </source>
</evidence>
<keyword evidence="4 5" id="KW-0694">RNA-binding</keyword>
<evidence type="ECO:0000256" key="4">
    <source>
        <dbReference type="ARBA" id="ARBA00022884"/>
    </source>
</evidence>
<dbReference type="InterPro" id="IPR029063">
    <property type="entry name" value="SAM-dependent_MTases_sf"/>
</dbReference>
<reference evidence="7 8" key="1">
    <citation type="journal article" date="2012" name="Extremophiles">
        <title>Thermotomaculum hydrothermale gen. nov., sp. nov., a novel heterotrophic thermophile within the phylum Acidobacteria from a deep-sea hydrothermal vent chimney in the Southern Okinawa Trough.</title>
        <authorList>
            <person name="Izumi H."/>
            <person name="Nunoura T."/>
            <person name="Miyazaki M."/>
            <person name="Mino S."/>
            <person name="Toki T."/>
            <person name="Takai K."/>
            <person name="Sako Y."/>
            <person name="Sawabe T."/>
            <person name="Nakagawa S."/>
        </authorList>
    </citation>
    <scope>NUCLEOTIDE SEQUENCE [LARGE SCALE GENOMIC DNA]</scope>
    <source>
        <strain evidence="7 8">AC55</strain>
    </source>
</reference>
<feature type="binding site" evidence="5">
    <location>
        <position position="309"/>
    </location>
    <ligand>
        <name>S-adenosyl-L-methionine</name>
        <dbReference type="ChEBI" id="CHEBI:59789"/>
    </ligand>
</feature>
<dbReference type="GO" id="GO:0008173">
    <property type="term" value="F:RNA methyltransferase activity"/>
    <property type="evidence" value="ECO:0007669"/>
    <property type="project" value="InterPro"/>
</dbReference>
<evidence type="ECO:0000313" key="8">
    <source>
        <dbReference type="Proteomes" id="UP000595564"/>
    </source>
</evidence>
<dbReference type="PROSITE" id="PS51686">
    <property type="entry name" value="SAM_MT_RSMB_NOP"/>
    <property type="match status" value="1"/>
</dbReference>
<dbReference type="Pfam" id="PF01029">
    <property type="entry name" value="NusB"/>
    <property type="match status" value="1"/>
</dbReference>
<dbReference type="SUPFAM" id="SSF48013">
    <property type="entry name" value="NusB-like"/>
    <property type="match status" value="1"/>
</dbReference>
<dbReference type="AlphaFoldDB" id="A0A7R6PG14"/>
<dbReference type="PANTHER" id="PTHR22807">
    <property type="entry name" value="NOP2 YEAST -RELATED NOL1/NOP2/FMU SUN DOMAIN-CONTAINING"/>
    <property type="match status" value="1"/>
</dbReference>
<dbReference type="GO" id="GO:0006355">
    <property type="term" value="P:regulation of DNA-templated transcription"/>
    <property type="evidence" value="ECO:0007669"/>
    <property type="project" value="InterPro"/>
</dbReference>
<dbReference type="EMBL" id="AP017470">
    <property type="protein sequence ID" value="BBB33064.1"/>
    <property type="molecule type" value="Genomic_DNA"/>
</dbReference>
<dbReference type="PANTHER" id="PTHR22807:SF53">
    <property type="entry name" value="RIBOSOMAL RNA SMALL SUBUNIT METHYLTRANSFERASE B-RELATED"/>
    <property type="match status" value="1"/>
</dbReference>
<feature type="domain" description="SAM-dependent MTase RsmB/NOP-type" evidence="6">
    <location>
        <begin position="137"/>
        <end position="429"/>
    </location>
</feature>